<dbReference type="GO" id="GO:0004571">
    <property type="term" value="F:mannosyl-oligosaccharide 1,2-alpha-mannosidase activity"/>
    <property type="evidence" value="ECO:0007669"/>
    <property type="project" value="InterPro"/>
</dbReference>
<reference evidence="8" key="1">
    <citation type="journal article" date="2023" name="Mol. Phylogenet. Evol.">
        <title>Genome-scale phylogeny and comparative genomics of the fungal order Sordariales.</title>
        <authorList>
            <person name="Hensen N."/>
            <person name="Bonometti L."/>
            <person name="Westerberg I."/>
            <person name="Brannstrom I.O."/>
            <person name="Guillou S."/>
            <person name="Cros-Aarteil S."/>
            <person name="Calhoun S."/>
            <person name="Haridas S."/>
            <person name="Kuo A."/>
            <person name="Mondo S."/>
            <person name="Pangilinan J."/>
            <person name="Riley R."/>
            <person name="LaButti K."/>
            <person name="Andreopoulos B."/>
            <person name="Lipzen A."/>
            <person name="Chen C."/>
            <person name="Yan M."/>
            <person name="Daum C."/>
            <person name="Ng V."/>
            <person name="Clum A."/>
            <person name="Steindorff A."/>
            <person name="Ohm R.A."/>
            <person name="Martin F."/>
            <person name="Silar P."/>
            <person name="Natvig D.O."/>
            <person name="Lalanne C."/>
            <person name="Gautier V."/>
            <person name="Ament-Velasquez S.L."/>
            <person name="Kruys A."/>
            <person name="Hutchinson M.I."/>
            <person name="Powell A.J."/>
            <person name="Barry K."/>
            <person name="Miller A.N."/>
            <person name="Grigoriev I.V."/>
            <person name="Debuchy R."/>
            <person name="Gladieux P."/>
            <person name="Hiltunen Thoren M."/>
            <person name="Johannesson H."/>
        </authorList>
    </citation>
    <scope>NUCLEOTIDE SEQUENCE</scope>
    <source>
        <strain evidence="8">CBS 757.83</strain>
    </source>
</reference>
<dbReference type="InterPro" id="IPR001382">
    <property type="entry name" value="Glyco_hydro_47"/>
</dbReference>
<keyword evidence="7 8" id="KW-0378">Hydrolase</keyword>
<keyword evidence="4" id="KW-0325">Glycoprotein</keyword>
<dbReference type="PANTHER" id="PTHR45679">
    <property type="entry name" value="ER DEGRADATION-ENHANCING ALPHA-MANNOSIDASE-LIKE PROTEIN 2"/>
    <property type="match status" value="1"/>
</dbReference>
<dbReference type="GO" id="GO:0044322">
    <property type="term" value="C:endoplasmic reticulum quality control compartment"/>
    <property type="evidence" value="ECO:0007669"/>
    <property type="project" value="GOC"/>
</dbReference>
<keyword evidence="3" id="KW-0256">Endoplasmic reticulum</keyword>
<comment type="cofactor">
    <cofactor evidence="6">
        <name>Ca(2+)</name>
        <dbReference type="ChEBI" id="CHEBI:29108"/>
    </cofactor>
</comment>
<dbReference type="GO" id="GO:0036503">
    <property type="term" value="P:ERAD pathway"/>
    <property type="evidence" value="ECO:0007669"/>
    <property type="project" value="UniProtKB-ARBA"/>
</dbReference>
<dbReference type="Gene3D" id="1.50.10.10">
    <property type="match status" value="1"/>
</dbReference>
<dbReference type="GO" id="GO:0005509">
    <property type="term" value="F:calcium ion binding"/>
    <property type="evidence" value="ECO:0007669"/>
    <property type="project" value="InterPro"/>
</dbReference>
<comment type="caution">
    <text evidence="8">The sequence shown here is derived from an EMBL/GenBank/DDBJ whole genome shotgun (WGS) entry which is preliminary data.</text>
</comment>
<dbReference type="EC" id="3.2.1.-" evidence="7"/>
<dbReference type="PANTHER" id="PTHR45679:SF5">
    <property type="entry name" value="ER DEGRADATION-ENHANCING ALPHA-MANNOSIDASE-LIKE PROTEIN 1"/>
    <property type="match status" value="1"/>
</dbReference>
<keyword evidence="9" id="KW-1185">Reference proteome</keyword>
<dbReference type="PRINTS" id="PR00747">
    <property type="entry name" value="GLYHDRLASE47"/>
</dbReference>
<keyword evidence="7" id="KW-0326">Glycosidase</keyword>
<dbReference type="Proteomes" id="UP001305647">
    <property type="component" value="Unassembled WGS sequence"/>
</dbReference>
<evidence type="ECO:0000256" key="4">
    <source>
        <dbReference type="ARBA" id="ARBA00023180"/>
    </source>
</evidence>
<dbReference type="GO" id="GO:1904380">
    <property type="term" value="P:endoplasmic reticulum mannose trimming"/>
    <property type="evidence" value="ECO:0007669"/>
    <property type="project" value="InterPro"/>
</dbReference>
<dbReference type="AlphaFoldDB" id="A0AAN6Q8R1"/>
<name>A0AAN6Q8R1_9PEZI</name>
<keyword evidence="6" id="KW-0106">Calcium</keyword>
<feature type="active site" description="Proton donor" evidence="5">
    <location>
        <position position="131"/>
    </location>
</feature>
<protein>
    <recommendedName>
        <fullName evidence="7">alpha-1,2-Mannosidase</fullName>
        <ecNumber evidence="7">3.2.1.-</ecNumber>
    </recommendedName>
</protein>
<comment type="subcellular location">
    <subcellularLocation>
        <location evidence="1">Endoplasmic reticulum</location>
    </subcellularLocation>
</comment>
<organism evidence="8 9">
    <name type="scientific">Parathielavia hyrcaniae</name>
    <dbReference type="NCBI Taxonomy" id="113614"/>
    <lineage>
        <taxon>Eukaryota</taxon>
        <taxon>Fungi</taxon>
        <taxon>Dikarya</taxon>
        <taxon>Ascomycota</taxon>
        <taxon>Pezizomycotina</taxon>
        <taxon>Sordariomycetes</taxon>
        <taxon>Sordariomycetidae</taxon>
        <taxon>Sordariales</taxon>
        <taxon>Chaetomiaceae</taxon>
        <taxon>Parathielavia</taxon>
    </lineage>
</organism>
<evidence type="ECO:0000313" key="9">
    <source>
        <dbReference type="Proteomes" id="UP001305647"/>
    </source>
</evidence>
<keyword evidence="6" id="KW-0479">Metal-binding</keyword>
<feature type="active site" description="Proton donor" evidence="5">
    <location>
        <position position="439"/>
    </location>
</feature>
<reference evidence="8" key="2">
    <citation type="submission" date="2023-05" db="EMBL/GenBank/DDBJ databases">
        <authorList>
            <consortium name="Lawrence Berkeley National Laboratory"/>
            <person name="Steindorff A."/>
            <person name="Hensen N."/>
            <person name="Bonometti L."/>
            <person name="Westerberg I."/>
            <person name="Brannstrom I.O."/>
            <person name="Guillou S."/>
            <person name="Cros-Aarteil S."/>
            <person name="Calhoun S."/>
            <person name="Haridas S."/>
            <person name="Kuo A."/>
            <person name="Mondo S."/>
            <person name="Pangilinan J."/>
            <person name="Riley R."/>
            <person name="Labutti K."/>
            <person name="Andreopoulos B."/>
            <person name="Lipzen A."/>
            <person name="Chen C."/>
            <person name="Yanf M."/>
            <person name="Daum C."/>
            <person name="Ng V."/>
            <person name="Clum A."/>
            <person name="Ohm R."/>
            <person name="Martin F."/>
            <person name="Silar P."/>
            <person name="Natvig D."/>
            <person name="Lalanne C."/>
            <person name="Gautier V."/>
            <person name="Ament-Velasquez S.L."/>
            <person name="Kruys A."/>
            <person name="Hutchinson M.I."/>
            <person name="Powell A.J."/>
            <person name="Barry K."/>
            <person name="Miller A.N."/>
            <person name="Grigoriev I.V."/>
            <person name="Debuchy R."/>
            <person name="Gladieux P."/>
            <person name="Thoren M.H."/>
            <person name="Johannesson H."/>
        </authorList>
    </citation>
    <scope>NUCLEOTIDE SEQUENCE</scope>
    <source>
        <strain evidence="8">CBS 757.83</strain>
    </source>
</reference>
<dbReference type="InterPro" id="IPR036026">
    <property type="entry name" value="Seven-hairpin_glycosidases"/>
</dbReference>
<dbReference type="GO" id="GO:0016020">
    <property type="term" value="C:membrane"/>
    <property type="evidence" value="ECO:0007669"/>
    <property type="project" value="InterPro"/>
</dbReference>
<dbReference type="GO" id="GO:0005975">
    <property type="term" value="P:carbohydrate metabolic process"/>
    <property type="evidence" value="ECO:0007669"/>
    <property type="project" value="InterPro"/>
</dbReference>
<accession>A0AAN6Q8R1</accession>
<feature type="active site" evidence="5">
    <location>
        <position position="309"/>
    </location>
</feature>
<feature type="binding site" evidence="6">
    <location>
        <position position="546"/>
    </location>
    <ligand>
        <name>Ca(2+)</name>
        <dbReference type="ChEBI" id="CHEBI:29108"/>
    </ligand>
</feature>
<evidence type="ECO:0000256" key="3">
    <source>
        <dbReference type="ARBA" id="ARBA00022824"/>
    </source>
</evidence>
<evidence type="ECO:0000313" key="8">
    <source>
        <dbReference type="EMBL" id="KAK4105663.1"/>
    </source>
</evidence>
<evidence type="ECO:0000256" key="2">
    <source>
        <dbReference type="ARBA" id="ARBA00007658"/>
    </source>
</evidence>
<dbReference type="EMBL" id="MU863625">
    <property type="protein sequence ID" value="KAK4105663.1"/>
    <property type="molecule type" value="Genomic_DNA"/>
</dbReference>
<dbReference type="SUPFAM" id="SSF48225">
    <property type="entry name" value="Seven-hairpin glycosidases"/>
    <property type="match status" value="1"/>
</dbReference>
<dbReference type="InterPro" id="IPR012341">
    <property type="entry name" value="6hp_glycosidase-like_sf"/>
</dbReference>
<dbReference type="Pfam" id="PF01532">
    <property type="entry name" value="Glyco_hydro_47"/>
    <property type="match status" value="1"/>
</dbReference>
<evidence type="ECO:0000256" key="1">
    <source>
        <dbReference type="ARBA" id="ARBA00004240"/>
    </source>
</evidence>
<gene>
    <name evidence="8" type="ORF">N658DRAFT_463164</name>
</gene>
<dbReference type="InterPro" id="IPR044674">
    <property type="entry name" value="EDEM1/2/3"/>
</dbReference>
<sequence length="1042" mass="113906">MRPDRVRELRQETVDMFYHGFDSYMKIAFPEDELRPVSCTPLSRDQKNPRNVELNDVLGNYSLTLIDSLSTLAILASAPPDDRNTGPKARRDFQDGVAALVQQYGDGTPGPSGKGLRAHGFDVDSKVQVFETVIRGVGGLLSAHLFAVGALPITGYSPRAPGDDPEDPRPVIWPNGLTYDGQLLRLALDLAQRLLPAFYTRTGMPYPRVNLRHGIPFYANSPLHRDSPVGAADGPPEITETCSAGAGSLVLEFTVLSRLTGDPRFEQLAKRAFWAVWSRKSQIGLIGAGVDAEQGHWVGPYAVIGAGADSFFEYALKSHILLSGQELPNRTFVPPNNGGPWTDPNTLFPPLSDVQNSPDTFLEAWHHAHAAIKRHLYSARDHPHYENVNLWTGSLVTNWVDSLGAYYSGLLVLAGEVDEAVETNLLYTAIWTRYAALPERWSIRDKTVEGGLGWWPLRPEFIESTYHLFRATKDPWYLYVGEMVLRDITRRCWTPCGWAGLQNVLDGQKSDRMESFFLGETAKYMYLLFDDRHPLNTLDAAYVFTTEGHPLIIPSAAPRRRTRPPKSDRKDVAVYFDDAFTNSCPPRPTTTPLSGSAVAARDDIYHAARMLDLHLLPASRPTVDGGQVSGQHMARSNFTFYPWTLPPELLPRNGTCAKIHHPEELILEFTSSNPGQAVGGSAFNYILGSQNMERLSADRIRISSLSGLKLTMHLDEEAEREWQVTKVNGVPLGRDEFLVFDWSILGEVSDPRFSLVRDAVIVKLQHLHRLDLLDNDTASSDHAPQDEREPSQFDALDDANHSAVLADLGSLVKSIFTRVAASLDLQLPTSLPGMGAGAGTASLPFNLVINQTAVTATGIGAAPLPPVSSPNGGGGTRIPSFGPVPEGAFPWTTVYAADDDACSGPLPESAPRDHQVILIRRGGCRFSAKLANIPAFAPSRTSLQLVVVVSDDDEHDSGGHGGGGDGAGLVRPLLDEVQRTPGGIPRRNPIAMVMVGGGEVVYQQLKVTSGLGMARRYFIESQGVRVRNIIVDEGDNEASLRG</sequence>
<comment type="similarity">
    <text evidence="2 7">Belongs to the glycosyl hydrolase 47 family.</text>
</comment>
<proteinExistence type="inferred from homology"/>
<evidence type="ECO:0000256" key="6">
    <source>
        <dbReference type="PIRSR" id="PIRSR601382-2"/>
    </source>
</evidence>
<evidence type="ECO:0000256" key="5">
    <source>
        <dbReference type="PIRSR" id="PIRSR601382-1"/>
    </source>
</evidence>
<evidence type="ECO:0000256" key="7">
    <source>
        <dbReference type="RuleBase" id="RU361193"/>
    </source>
</evidence>
<feature type="active site" evidence="5">
    <location>
        <position position="460"/>
    </location>
</feature>